<dbReference type="EMBL" id="CABVPY010000155">
    <property type="protein sequence ID" value="VWC52238.1"/>
    <property type="molecule type" value="Genomic_DNA"/>
</dbReference>
<organism evidence="2 3">
    <name type="scientific">Burkholderia lata (strain ATCC 17760 / DSM 23089 / LMG 22485 / NCIMB 9086 / R18194 / 383)</name>
    <dbReference type="NCBI Taxonomy" id="482957"/>
    <lineage>
        <taxon>Bacteria</taxon>
        <taxon>Pseudomonadati</taxon>
        <taxon>Pseudomonadota</taxon>
        <taxon>Betaproteobacteria</taxon>
        <taxon>Burkholderiales</taxon>
        <taxon>Burkholderiaceae</taxon>
        <taxon>Burkholderia</taxon>
        <taxon>Burkholderia cepacia complex</taxon>
    </lineage>
</organism>
<feature type="compositionally biased region" description="Basic and acidic residues" evidence="1">
    <location>
        <begin position="60"/>
        <end position="79"/>
    </location>
</feature>
<feature type="region of interest" description="Disordered" evidence="1">
    <location>
        <begin position="47"/>
        <end position="122"/>
    </location>
</feature>
<evidence type="ECO:0000256" key="1">
    <source>
        <dbReference type="SAM" id="MobiDB-lite"/>
    </source>
</evidence>
<protein>
    <submittedName>
        <fullName evidence="2">Uncharacterized protein</fullName>
    </submittedName>
</protein>
<dbReference type="Proteomes" id="UP000494170">
    <property type="component" value="Unassembled WGS sequence"/>
</dbReference>
<sequence length="122" mass="13290">MCARPAPVATRVVVIVVISVDVANRVPRAGPGMTVAEMVASSSFAGSLVMKHSTRPDPSPPRKHEDRTRTGHSERHIDQQLEDTFPVSDPPATGGVTRIEPDRPPDSHEERPRQDPRERGGT</sequence>
<evidence type="ECO:0000313" key="2">
    <source>
        <dbReference type="EMBL" id="VWC52238.1"/>
    </source>
</evidence>
<evidence type="ECO:0000313" key="3">
    <source>
        <dbReference type="Proteomes" id="UP000494170"/>
    </source>
</evidence>
<reference evidence="2 3" key="1">
    <citation type="submission" date="2019-09" db="EMBL/GenBank/DDBJ databases">
        <authorList>
            <person name="Depoorter E."/>
        </authorList>
    </citation>
    <scope>NUCLEOTIDE SEQUENCE [LARGE SCALE GENOMIC DNA]</scope>
    <source>
        <strain evidence="2">LMG 6863</strain>
    </source>
</reference>
<feature type="compositionally biased region" description="Basic and acidic residues" evidence="1">
    <location>
        <begin position="99"/>
        <end position="122"/>
    </location>
</feature>
<name>A0A6P2T815_BURL3</name>
<gene>
    <name evidence="2" type="ORF">BLA6863_08038</name>
</gene>
<accession>A0A6P2T815</accession>
<dbReference type="AlphaFoldDB" id="A0A6P2T815"/>
<proteinExistence type="predicted"/>